<dbReference type="Proteomes" id="UP000316806">
    <property type="component" value="Chromosome"/>
</dbReference>
<dbReference type="InterPro" id="IPR035940">
    <property type="entry name" value="CAP_sf"/>
</dbReference>
<evidence type="ECO:0000313" key="5">
    <source>
        <dbReference type="Proteomes" id="UP000316806"/>
    </source>
</evidence>
<dbReference type="Pfam" id="PF00188">
    <property type="entry name" value="CAP"/>
    <property type="match status" value="1"/>
</dbReference>
<dbReference type="SUPFAM" id="SSF55797">
    <property type="entry name" value="PR-1-like"/>
    <property type="match status" value="1"/>
</dbReference>
<name>A0A516RE48_STRST</name>
<dbReference type="RefSeq" id="WP_144321167.1">
    <property type="nucleotide sequence ID" value="NZ_CP040916.1"/>
</dbReference>
<dbReference type="AlphaFoldDB" id="A0A516RE48"/>
<dbReference type="PANTHER" id="PTHR31157:SF1">
    <property type="entry name" value="SCP DOMAIN-CONTAINING PROTEIN"/>
    <property type="match status" value="1"/>
</dbReference>
<gene>
    <name evidence="4" type="ORF">FH965_27970</name>
</gene>
<feature type="compositionally biased region" description="Basic and acidic residues" evidence="1">
    <location>
        <begin position="159"/>
        <end position="205"/>
    </location>
</feature>
<feature type="transmembrane region" description="Helical" evidence="2">
    <location>
        <begin position="67"/>
        <end position="92"/>
    </location>
</feature>
<feature type="region of interest" description="Disordered" evidence="1">
    <location>
        <begin position="1"/>
        <end position="71"/>
    </location>
</feature>
<feature type="domain" description="SCP" evidence="3">
    <location>
        <begin position="227"/>
        <end position="341"/>
    </location>
</feature>
<evidence type="ECO:0000256" key="2">
    <source>
        <dbReference type="SAM" id="Phobius"/>
    </source>
</evidence>
<feature type="compositionally biased region" description="Low complexity" evidence="1">
    <location>
        <begin position="22"/>
        <end position="36"/>
    </location>
</feature>
<evidence type="ECO:0000256" key="1">
    <source>
        <dbReference type="SAM" id="MobiDB-lite"/>
    </source>
</evidence>
<dbReference type="Gene3D" id="3.40.33.10">
    <property type="entry name" value="CAP"/>
    <property type="match status" value="1"/>
</dbReference>
<accession>A0A516RE48</accession>
<evidence type="ECO:0000259" key="3">
    <source>
        <dbReference type="Pfam" id="PF00188"/>
    </source>
</evidence>
<proteinExistence type="predicted"/>
<dbReference type="EMBL" id="CP040916">
    <property type="protein sequence ID" value="QDQ13931.1"/>
    <property type="molecule type" value="Genomic_DNA"/>
</dbReference>
<reference evidence="4 5" key="1">
    <citation type="journal article" date="2019" name="J. Ind. Microbiol. Biotechnol.">
        <title>The complete genomic sequence of Streptomyces spectabilis NRRL-2792 and identification of secondary metabolite biosynthetic gene clusters.</title>
        <authorList>
            <person name="Sinha A."/>
            <person name="Phillips-Salemka S."/>
            <person name="Niraula T.A."/>
            <person name="Short K.A."/>
            <person name="Niraula N.P."/>
        </authorList>
    </citation>
    <scope>NUCLEOTIDE SEQUENCE [LARGE SCALE GENOMIC DNA]</scope>
    <source>
        <strain evidence="4 5">NRRL 2792</strain>
    </source>
</reference>
<protein>
    <submittedName>
        <fullName evidence="4">CAP domain-containing protein</fullName>
    </submittedName>
</protein>
<dbReference type="InterPro" id="IPR014044">
    <property type="entry name" value="CAP_dom"/>
</dbReference>
<keyword evidence="2" id="KW-1133">Transmembrane helix</keyword>
<dbReference type="PANTHER" id="PTHR31157">
    <property type="entry name" value="SCP DOMAIN-CONTAINING PROTEIN"/>
    <property type="match status" value="1"/>
</dbReference>
<keyword evidence="2" id="KW-0472">Membrane</keyword>
<keyword evidence="2" id="KW-0812">Transmembrane</keyword>
<feature type="region of interest" description="Disordered" evidence="1">
    <location>
        <begin position="90"/>
        <end position="222"/>
    </location>
</feature>
<feature type="compositionally biased region" description="Low complexity" evidence="1">
    <location>
        <begin position="130"/>
        <end position="158"/>
    </location>
</feature>
<sequence>MGRHRRSAAGRAATGRAEHANPSDSPDTSVSPDTPVGPFHTYDPESTFDAGDRSRPRSHRRKGRAAAPVRTGLLGVSAAVAMGAVAVASGLLPGGDTYSFGGGDDTGAIRSASSPSVLDPQGGDSGAAGRGPSPTPGSGRAEAPAPAPSASSGKPSAEPSKKPAAEPSRDRGKDKQRDDADRADRDEAPDKESTRPAPPRADEPKPTPPTPRPEPSTGDSSAEAQVLALVNEERAKVGCRPVTADARLATLAEGFSADMAERGFFAHTDPDGATPWDRAEKAGIKDLGGENIARGQADAQAVMDAWMNSPGHRANILNCDYKTLGVGAHFAPGGPWWTQDFGF</sequence>
<evidence type="ECO:0000313" key="4">
    <source>
        <dbReference type="EMBL" id="QDQ13931.1"/>
    </source>
</evidence>
<dbReference type="CDD" id="cd05379">
    <property type="entry name" value="CAP_bacterial"/>
    <property type="match status" value="1"/>
</dbReference>
<organism evidence="4 5">
    <name type="scientific">Streptomyces spectabilis</name>
    <dbReference type="NCBI Taxonomy" id="68270"/>
    <lineage>
        <taxon>Bacteria</taxon>
        <taxon>Bacillati</taxon>
        <taxon>Actinomycetota</taxon>
        <taxon>Actinomycetes</taxon>
        <taxon>Kitasatosporales</taxon>
        <taxon>Streptomycetaceae</taxon>
        <taxon>Streptomyces</taxon>
    </lineage>
</organism>